<dbReference type="Pfam" id="PF01027">
    <property type="entry name" value="Bax1-I"/>
    <property type="match status" value="1"/>
</dbReference>
<proteinExistence type="predicted"/>
<dbReference type="EMBL" id="MN740497">
    <property type="protein sequence ID" value="QHU29877.1"/>
    <property type="molecule type" value="Genomic_DNA"/>
</dbReference>
<feature type="transmembrane region" description="Helical" evidence="5">
    <location>
        <begin position="239"/>
        <end position="256"/>
    </location>
</feature>
<protein>
    <submittedName>
        <fullName evidence="6">Uncharacterized protein</fullName>
    </submittedName>
</protein>
<dbReference type="InterPro" id="IPR006214">
    <property type="entry name" value="Bax_inhibitor_1-related"/>
</dbReference>
<keyword evidence="2 5" id="KW-0812">Transmembrane</keyword>
<accession>A0A6C0LHB5</accession>
<keyword evidence="3 5" id="KW-1133">Transmembrane helix</keyword>
<feature type="transmembrane region" description="Helical" evidence="5">
    <location>
        <begin position="75"/>
        <end position="94"/>
    </location>
</feature>
<evidence type="ECO:0000256" key="4">
    <source>
        <dbReference type="ARBA" id="ARBA00023136"/>
    </source>
</evidence>
<evidence type="ECO:0000256" key="5">
    <source>
        <dbReference type="SAM" id="Phobius"/>
    </source>
</evidence>
<dbReference type="AlphaFoldDB" id="A0A6C0LHB5"/>
<sequence length="260" mass="30331">MGTTYVYSIIILSIVILYLISSFSFKDGLPTCNNFLINTYLYLAFSICYLGLLIHFIHTYIFNRENDRDKLMAKFMPYFILLFISSLVLIYFIATQPTFEKDGTHVIKNHLLWIMFISMMAAIITPRVSLAMEKHINETIYIVSSIFIVMSSIVYMFPKFFTDTYNYMQSALLISLIVIILLEIINAFVSDNVKHFIGNRRILSYIVIILFSVYISYDTKKIIHLSNICIDYPNYPKTSVNFFLDIINLFSRILFLKSGK</sequence>
<evidence type="ECO:0000313" key="6">
    <source>
        <dbReference type="EMBL" id="QHU29877.1"/>
    </source>
</evidence>
<feature type="transmembrane region" description="Helical" evidence="5">
    <location>
        <begin position="110"/>
        <end position="128"/>
    </location>
</feature>
<name>A0A6C0LHB5_9ZZZZ</name>
<dbReference type="GO" id="GO:0016020">
    <property type="term" value="C:membrane"/>
    <property type="evidence" value="ECO:0007669"/>
    <property type="project" value="UniProtKB-SubCell"/>
</dbReference>
<keyword evidence="4 5" id="KW-0472">Membrane</keyword>
<evidence type="ECO:0000256" key="3">
    <source>
        <dbReference type="ARBA" id="ARBA00022989"/>
    </source>
</evidence>
<feature type="transmembrane region" description="Helical" evidence="5">
    <location>
        <begin position="40"/>
        <end position="63"/>
    </location>
</feature>
<feature type="transmembrane region" description="Helical" evidence="5">
    <location>
        <begin position="5"/>
        <end position="25"/>
    </location>
</feature>
<evidence type="ECO:0000256" key="1">
    <source>
        <dbReference type="ARBA" id="ARBA00004141"/>
    </source>
</evidence>
<feature type="transmembrane region" description="Helical" evidence="5">
    <location>
        <begin position="202"/>
        <end position="219"/>
    </location>
</feature>
<organism evidence="6">
    <name type="scientific">viral metagenome</name>
    <dbReference type="NCBI Taxonomy" id="1070528"/>
    <lineage>
        <taxon>unclassified sequences</taxon>
        <taxon>metagenomes</taxon>
        <taxon>organismal metagenomes</taxon>
    </lineage>
</organism>
<feature type="transmembrane region" description="Helical" evidence="5">
    <location>
        <begin position="170"/>
        <end position="190"/>
    </location>
</feature>
<feature type="transmembrane region" description="Helical" evidence="5">
    <location>
        <begin position="140"/>
        <end position="158"/>
    </location>
</feature>
<evidence type="ECO:0000256" key="2">
    <source>
        <dbReference type="ARBA" id="ARBA00022692"/>
    </source>
</evidence>
<comment type="subcellular location">
    <subcellularLocation>
        <location evidence="1">Membrane</location>
        <topology evidence="1">Multi-pass membrane protein</topology>
    </subcellularLocation>
</comment>
<reference evidence="6" key="1">
    <citation type="journal article" date="2020" name="Nature">
        <title>Giant virus diversity and host interactions through global metagenomics.</title>
        <authorList>
            <person name="Schulz F."/>
            <person name="Roux S."/>
            <person name="Paez-Espino D."/>
            <person name="Jungbluth S."/>
            <person name="Walsh D.A."/>
            <person name="Denef V.J."/>
            <person name="McMahon K.D."/>
            <person name="Konstantinidis K.T."/>
            <person name="Eloe-Fadrosh E.A."/>
            <person name="Kyrpides N.C."/>
            <person name="Woyke T."/>
        </authorList>
    </citation>
    <scope>NUCLEOTIDE SEQUENCE</scope>
    <source>
        <strain evidence="6">GVMAG-M-3300027810-10</strain>
    </source>
</reference>